<organism evidence="1 2">
    <name type="scientific">Paraburkholderia caribensis MBA4</name>
    <dbReference type="NCBI Taxonomy" id="1323664"/>
    <lineage>
        <taxon>Bacteria</taxon>
        <taxon>Pseudomonadati</taxon>
        <taxon>Pseudomonadota</taxon>
        <taxon>Betaproteobacteria</taxon>
        <taxon>Burkholderiales</taxon>
        <taxon>Burkholderiaceae</taxon>
        <taxon>Paraburkholderia</taxon>
    </lineage>
</organism>
<reference evidence="1 2" key="1">
    <citation type="journal article" date="2014" name="Genome Announc.">
        <title>Draft Genome Sequence of the Haloacid-Degrading Burkholderia caribensis Strain MBA4.</title>
        <authorList>
            <person name="Pan Y."/>
            <person name="Kong K.F."/>
            <person name="Tsang J.S."/>
        </authorList>
    </citation>
    <scope>NUCLEOTIDE SEQUENCE [LARGE SCALE GENOMIC DNA]</scope>
    <source>
        <strain evidence="1 2">MBA4</strain>
    </source>
</reference>
<evidence type="ECO:0000313" key="2">
    <source>
        <dbReference type="Proteomes" id="UP000019146"/>
    </source>
</evidence>
<protein>
    <submittedName>
        <fullName evidence="1">Uncharacterized protein</fullName>
    </submittedName>
</protein>
<gene>
    <name evidence="1" type="ORF">K788_00023030</name>
</gene>
<proteinExistence type="predicted"/>
<dbReference type="Proteomes" id="UP000019146">
    <property type="component" value="Chromosome 1"/>
</dbReference>
<evidence type="ECO:0000313" key="1">
    <source>
        <dbReference type="EMBL" id="ALL65293.1"/>
    </source>
</evidence>
<sequence length="35" mass="3740">MAADSDKLNGAVNRRMARGLTQIMRGLLGVNHATT</sequence>
<accession>A0A0N7JU33</accession>
<dbReference type="AlphaFoldDB" id="A0A0N7JU33"/>
<dbReference type="EMBL" id="CP012746">
    <property type="protein sequence ID" value="ALL65293.1"/>
    <property type="molecule type" value="Genomic_DNA"/>
</dbReference>
<dbReference type="KEGG" id="bcai:K788_00023030"/>
<name>A0A0N7JU33_9BURK</name>